<feature type="transmembrane region" description="Helical" evidence="8">
    <location>
        <begin position="643"/>
        <end position="663"/>
    </location>
</feature>
<dbReference type="Pfam" id="PF13765">
    <property type="entry name" value="PRY"/>
    <property type="match status" value="1"/>
</dbReference>
<dbReference type="PRINTS" id="PR01407">
    <property type="entry name" value="BUTYPHLNCDUF"/>
</dbReference>
<feature type="transmembrane region" description="Helical" evidence="8">
    <location>
        <begin position="429"/>
        <end position="452"/>
    </location>
</feature>
<feature type="coiled-coil region" evidence="7">
    <location>
        <begin position="1"/>
        <end position="35"/>
    </location>
</feature>
<dbReference type="SUPFAM" id="SSF49899">
    <property type="entry name" value="Concanavalin A-like lectins/glucanases"/>
    <property type="match status" value="1"/>
</dbReference>
<feature type="transmembrane region" description="Helical" evidence="8">
    <location>
        <begin position="545"/>
        <end position="568"/>
    </location>
</feature>
<keyword evidence="11" id="KW-1185">Reference proteome</keyword>
<reference evidence="10" key="1">
    <citation type="submission" date="2018-07" db="EMBL/GenBank/DDBJ databases">
        <title>Comparative genomics of catfishes provides insights into carnivory and benthic adaptation.</title>
        <authorList>
            <person name="Zhang Y."/>
            <person name="Wang D."/>
            <person name="Peng Z."/>
            <person name="Zheng S."/>
            <person name="Shao F."/>
            <person name="Tao W."/>
        </authorList>
    </citation>
    <scope>NUCLEOTIDE SEQUENCE</scope>
    <source>
        <strain evidence="10">Chongqing</strain>
    </source>
</reference>
<evidence type="ECO:0000256" key="3">
    <source>
        <dbReference type="ARBA" id="ARBA00022692"/>
    </source>
</evidence>
<comment type="similarity">
    <text evidence="2">Belongs to the UPF0359 family.</text>
</comment>
<dbReference type="PANTHER" id="PTHR15876">
    <property type="entry name" value="TRANSMEMBRANE PROTEIN ADIPOCYTE-ASSOCIATED 1"/>
    <property type="match status" value="1"/>
</dbReference>
<dbReference type="InterPro" id="IPR006574">
    <property type="entry name" value="PRY"/>
</dbReference>
<organism evidence="10 11">
    <name type="scientific">Silurus asotus</name>
    <name type="common">Amur catfish</name>
    <name type="synonym">Parasilurus asotus</name>
    <dbReference type="NCBI Taxonomy" id="30991"/>
    <lineage>
        <taxon>Eukaryota</taxon>
        <taxon>Metazoa</taxon>
        <taxon>Chordata</taxon>
        <taxon>Craniata</taxon>
        <taxon>Vertebrata</taxon>
        <taxon>Euteleostomi</taxon>
        <taxon>Actinopterygii</taxon>
        <taxon>Neopterygii</taxon>
        <taxon>Teleostei</taxon>
        <taxon>Ostariophysi</taxon>
        <taxon>Siluriformes</taxon>
        <taxon>Siluridae</taxon>
        <taxon>Silurus</taxon>
    </lineage>
</organism>
<name>A0AAD5B757_SILAS</name>
<feature type="transmembrane region" description="Helical" evidence="8">
    <location>
        <begin position="472"/>
        <end position="491"/>
    </location>
</feature>
<feature type="transmembrane region" description="Helical" evidence="8">
    <location>
        <begin position="618"/>
        <end position="636"/>
    </location>
</feature>
<sequence>MMDIQAKIELVDDLLAKLKEKEAEVKTSNTELKADVQTILEEMVELLTSYSTAGMELLEAQLRPREEILETSIQTLSDLHTQLKETELQVNTLMEEQDKDRFFKEVLEVEKLSSSLTVEHQKIGASEDNEANLSLTHMCEEMEHRNYDLRVKLGAAQRRLRNILNPSEVTFDSKTLHPSLVLSEDLKTVSFSMVKQPYPAGPQRFTNYFQALSSQSFCTGEHCWVLQAEGCPWVLGLCYGSIPRSGTESGLESRSGAWCLMWYDNLLRAYEGGKETQLQRTPFLQKLEIRLSFNKNCVTFSSISNVTAAKTHLHTFNVSFTEPVYLAVRMMSAGECRMLDGVPVTESWFVQRGNGTLPPAIENTSVLPTWPSQSNISQPHNCLRVLYEDIGSSRVRFWDLLLLVPNVAFLIFLMWKLPSARAKIRLTSSPIFITFYILVFVVAVVGITRAIVSMTVSASSAAIIVDKVLWESTRFFLLTIELSVVILGLAFGHLESKSSIKRVLAITAVLALAYSITQGTLEILYPDQHLSADDFNIYGHGGRHFWLASSCFFFLVYSLIVVLPKTPIRERISLPSKRSFYVYAAILSVLNLVQGLGSALLCADIIEGLCCVDVTTFLYFSVFAPLIYVTFLKGFFGCVDVTTFLYFSVFAPLIYVTFLKGFFGSEPKILFSYKSQIDEPDEPDVHLPHTSSAGLGSRKDLEHSSYSSTQIDTSGAYLDDVVSGPYGTGHSINSIDSERWRAINA</sequence>
<evidence type="ECO:0000256" key="7">
    <source>
        <dbReference type="SAM" id="Coils"/>
    </source>
</evidence>
<feature type="transmembrane region" description="Helical" evidence="8">
    <location>
        <begin position="580"/>
        <end position="606"/>
    </location>
</feature>
<comment type="caution">
    <text evidence="10">The sequence shown here is derived from an EMBL/GenBank/DDBJ whole genome shotgun (WGS) entry which is preliminary data.</text>
</comment>
<dbReference type="PANTHER" id="PTHR15876:SF8">
    <property type="entry name" value="TRANSMEMBRANE PROTEIN ADIPOCYTE-ASSOCIATED 1"/>
    <property type="match status" value="1"/>
</dbReference>
<evidence type="ECO:0000256" key="8">
    <source>
        <dbReference type="SAM" id="Phobius"/>
    </source>
</evidence>
<evidence type="ECO:0000256" key="1">
    <source>
        <dbReference type="ARBA" id="ARBA00004141"/>
    </source>
</evidence>
<dbReference type="Pfam" id="PF10160">
    <property type="entry name" value="Tmemb_40"/>
    <property type="match status" value="1"/>
</dbReference>
<proteinExistence type="inferred from homology"/>
<dbReference type="Proteomes" id="UP001205998">
    <property type="component" value="Unassembled WGS sequence"/>
</dbReference>
<dbReference type="GO" id="GO:0004930">
    <property type="term" value="F:G protein-coupled receptor activity"/>
    <property type="evidence" value="ECO:0007669"/>
    <property type="project" value="TreeGrafter"/>
</dbReference>
<dbReference type="SMART" id="SM00589">
    <property type="entry name" value="PRY"/>
    <property type="match status" value="1"/>
</dbReference>
<dbReference type="GO" id="GO:0005886">
    <property type="term" value="C:plasma membrane"/>
    <property type="evidence" value="ECO:0007669"/>
    <property type="project" value="TreeGrafter"/>
</dbReference>
<comment type="subcellular location">
    <subcellularLocation>
        <location evidence="1">Membrane</location>
        <topology evidence="1">Multi-pass membrane protein</topology>
    </subcellularLocation>
</comment>
<evidence type="ECO:0000313" key="11">
    <source>
        <dbReference type="Proteomes" id="UP001205998"/>
    </source>
</evidence>
<keyword evidence="4 8" id="KW-1133">Transmembrane helix</keyword>
<evidence type="ECO:0000256" key="2">
    <source>
        <dbReference type="ARBA" id="ARBA00010125"/>
    </source>
</evidence>
<evidence type="ECO:0000256" key="6">
    <source>
        <dbReference type="ARBA" id="ARBA00029849"/>
    </source>
</evidence>
<dbReference type="InterPro" id="IPR043136">
    <property type="entry name" value="B30.2/SPRY_sf"/>
</dbReference>
<dbReference type="EMBL" id="MU545793">
    <property type="protein sequence ID" value="KAI5628449.1"/>
    <property type="molecule type" value="Genomic_DNA"/>
</dbReference>
<feature type="domain" description="B30.2/SPRY" evidence="9">
    <location>
        <begin position="149"/>
        <end position="347"/>
    </location>
</feature>
<dbReference type="InterPro" id="IPR018781">
    <property type="entry name" value="TPRA1/CAND2/CAND8"/>
</dbReference>
<protein>
    <recommendedName>
        <fullName evidence="6">Integral membrane protein GPR175</fullName>
    </recommendedName>
</protein>
<feature type="transmembrane region" description="Helical" evidence="8">
    <location>
        <begin position="397"/>
        <end position="417"/>
    </location>
</feature>
<dbReference type="InterPro" id="IPR013320">
    <property type="entry name" value="ConA-like_dom_sf"/>
</dbReference>
<dbReference type="AlphaFoldDB" id="A0AAD5B757"/>
<accession>A0AAD5B757</accession>
<dbReference type="PROSITE" id="PS50188">
    <property type="entry name" value="B302_SPRY"/>
    <property type="match status" value="1"/>
</dbReference>
<dbReference type="InterPro" id="IPR001870">
    <property type="entry name" value="B30.2/SPRY"/>
</dbReference>
<feature type="transmembrane region" description="Helical" evidence="8">
    <location>
        <begin position="503"/>
        <end position="525"/>
    </location>
</feature>
<keyword evidence="5 8" id="KW-0472">Membrane</keyword>
<dbReference type="Gene3D" id="2.60.120.920">
    <property type="match status" value="1"/>
</dbReference>
<evidence type="ECO:0000313" key="10">
    <source>
        <dbReference type="EMBL" id="KAI5628449.1"/>
    </source>
</evidence>
<dbReference type="InterPro" id="IPR003879">
    <property type="entry name" value="Butyrophylin_SPRY"/>
</dbReference>
<evidence type="ECO:0000256" key="4">
    <source>
        <dbReference type="ARBA" id="ARBA00022989"/>
    </source>
</evidence>
<evidence type="ECO:0000256" key="5">
    <source>
        <dbReference type="ARBA" id="ARBA00023136"/>
    </source>
</evidence>
<evidence type="ECO:0000259" key="9">
    <source>
        <dbReference type="PROSITE" id="PS50188"/>
    </source>
</evidence>
<keyword evidence="7" id="KW-0175">Coiled coil</keyword>
<gene>
    <name evidence="10" type="ORF">C0J50_2939</name>
</gene>
<keyword evidence="3 8" id="KW-0812">Transmembrane</keyword>